<sequence>MPRIKVKAKPLFDVERRDTLSLRTVVRYDRNAKRPTTPILVGKYVVARRPLPDSLHTLYMILDGIEIAGTQISIPSEADCASAIKRLRDAKRAAGVAASDAIAQAKKPRKPRAFTIREAT</sequence>
<comment type="caution">
    <text evidence="1">The sequence shown here is derived from an EMBL/GenBank/DDBJ whole genome shotgun (WGS) entry which is preliminary data.</text>
</comment>
<dbReference type="OrthoDB" id="9103632at2"/>
<dbReference type="EMBL" id="LPIX01000076">
    <property type="protein sequence ID" value="KWD98284.1"/>
    <property type="molecule type" value="Genomic_DNA"/>
</dbReference>
<evidence type="ECO:0000313" key="1">
    <source>
        <dbReference type="EMBL" id="KWD98284.1"/>
    </source>
</evidence>
<organism evidence="1 2">
    <name type="scientific">Burkholderia ubonensis</name>
    <dbReference type="NCBI Taxonomy" id="101571"/>
    <lineage>
        <taxon>Bacteria</taxon>
        <taxon>Pseudomonadati</taxon>
        <taxon>Pseudomonadota</taxon>
        <taxon>Betaproteobacteria</taxon>
        <taxon>Burkholderiales</taxon>
        <taxon>Burkholderiaceae</taxon>
        <taxon>Burkholderia</taxon>
        <taxon>Burkholderia cepacia complex</taxon>
    </lineage>
</organism>
<protein>
    <submittedName>
        <fullName evidence="1">Beta-hexosaminidase</fullName>
    </submittedName>
</protein>
<dbReference type="Proteomes" id="UP000062998">
    <property type="component" value="Unassembled WGS sequence"/>
</dbReference>
<accession>A0A107FCA0</accession>
<reference evidence="1 2" key="1">
    <citation type="submission" date="2015-11" db="EMBL/GenBank/DDBJ databases">
        <title>Expanding the genomic diversity of Burkholderia species for the development of highly accurate diagnostics.</title>
        <authorList>
            <person name="Sahl J."/>
            <person name="Keim P."/>
            <person name="Wagner D."/>
        </authorList>
    </citation>
    <scope>NUCLEOTIDE SEQUENCE [LARGE SCALE GENOMIC DNA]</scope>
    <source>
        <strain evidence="1 2">MSMB2167WGS</strain>
    </source>
</reference>
<gene>
    <name evidence="1" type="ORF">WL73_20185</name>
</gene>
<proteinExistence type="predicted"/>
<name>A0A107FCA0_9BURK</name>
<dbReference type="RefSeq" id="WP_060326172.1">
    <property type="nucleotide sequence ID" value="NZ_LPIU01000033.1"/>
</dbReference>
<evidence type="ECO:0000313" key="2">
    <source>
        <dbReference type="Proteomes" id="UP000062998"/>
    </source>
</evidence>
<dbReference type="AlphaFoldDB" id="A0A107FCA0"/>